<proteinExistence type="predicted"/>
<organism evidence="2">
    <name type="scientific">Puccinia triticina (isolate 1-1 / race 1 (BBBD))</name>
    <name type="common">Brown leaf rust fungus</name>
    <dbReference type="NCBI Taxonomy" id="630390"/>
    <lineage>
        <taxon>Eukaryota</taxon>
        <taxon>Fungi</taxon>
        <taxon>Dikarya</taxon>
        <taxon>Basidiomycota</taxon>
        <taxon>Pucciniomycotina</taxon>
        <taxon>Pucciniomycetes</taxon>
        <taxon>Pucciniales</taxon>
        <taxon>Pucciniaceae</taxon>
        <taxon>Puccinia</taxon>
    </lineage>
</organism>
<feature type="compositionally biased region" description="Pro residues" evidence="1">
    <location>
        <begin position="44"/>
        <end position="57"/>
    </location>
</feature>
<reference evidence="2" key="2">
    <citation type="submission" date="2016-05" db="EMBL/GenBank/DDBJ databases">
        <title>Comparative analysis highlights variable genome content of wheat rusts and divergence of the mating loci.</title>
        <authorList>
            <person name="Cuomo C.A."/>
            <person name="Bakkeren G."/>
            <person name="Szabo L."/>
            <person name="Khalil H."/>
            <person name="Joly D."/>
            <person name="Goldberg J."/>
            <person name="Young S."/>
            <person name="Zeng Q."/>
            <person name="Fellers J."/>
        </authorList>
    </citation>
    <scope>NUCLEOTIDE SEQUENCE [LARGE SCALE GENOMIC DNA]</scope>
    <source>
        <strain evidence="2">1-1 BBBD Race 1</strain>
    </source>
</reference>
<protein>
    <submittedName>
        <fullName evidence="2 3">Uncharacterized protein</fullName>
    </submittedName>
</protein>
<name>A0A0C4F424_PUCT1</name>
<evidence type="ECO:0000313" key="4">
    <source>
        <dbReference type="Proteomes" id="UP000005240"/>
    </source>
</evidence>
<feature type="region of interest" description="Disordered" evidence="1">
    <location>
        <begin position="1"/>
        <end position="122"/>
    </location>
</feature>
<sequence length="220" mass="24298">MEGTSQPSNNFATNSAQPQRNGFGELELALPPLDKDFITFPQEEPLPPDTGIPPAPYNPRETSLSLALNRSTPVPPPVEREKIIPARLHPSPQSTNQEGLQPGAPPDLSLVPPAQNPAPPDSSVPMDITPEDQEILNLVNLLKEQLDMQVRVWEAQNTRGLRRLLSQAPTIQEMMEDIAGREEAIRLSQDWIPREEVGSTERIFFGKMLPGFGDILLGCF</sequence>
<reference evidence="2" key="1">
    <citation type="submission" date="2009-11" db="EMBL/GenBank/DDBJ databases">
        <authorList>
            <consortium name="The Broad Institute Genome Sequencing Platform"/>
            <person name="Ward D."/>
            <person name="Feldgarden M."/>
            <person name="Earl A."/>
            <person name="Young S.K."/>
            <person name="Zeng Q."/>
            <person name="Koehrsen M."/>
            <person name="Alvarado L."/>
            <person name="Berlin A."/>
            <person name="Bochicchio J."/>
            <person name="Borenstein D."/>
            <person name="Chapman S.B."/>
            <person name="Chen Z."/>
            <person name="Engels R."/>
            <person name="Freedman E."/>
            <person name="Gellesch M."/>
            <person name="Goldberg J."/>
            <person name="Griggs A."/>
            <person name="Gujja S."/>
            <person name="Heilman E."/>
            <person name="Heiman D."/>
            <person name="Hepburn T."/>
            <person name="Howarth C."/>
            <person name="Jen D."/>
            <person name="Larson L."/>
            <person name="Lewis B."/>
            <person name="Mehta T."/>
            <person name="Park D."/>
            <person name="Pearson M."/>
            <person name="Roberts A."/>
            <person name="Saif S."/>
            <person name="Shea T."/>
            <person name="Shenoy N."/>
            <person name="Sisk P."/>
            <person name="Stolte C."/>
            <person name="Sykes S."/>
            <person name="Thomson T."/>
            <person name="Walk T."/>
            <person name="White J."/>
            <person name="Yandava C."/>
            <person name="Izard J."/>
            <person name="Baranova O.V."/>
            <person name="Blanton J.M."/>
            <person name="Tanner A.C."/>
            <person name="Dewhirst F.E."/>
            <person name="Haas B."/>
            <person name="Nusbaum C."/>
            <person name="Birren B."/>
        </authorList>
    </citation>
    <scope>NUCLEOTIDE SEQUENCE [LARGE SCALE GENOMIC DNA]</scope>
    <source>
        <strain evidence="2">1-1 BBBD Race 1</strain>
    </source>
</reference>
<accession>A0A0C4F424</accession>
<keyword evidence="4" id="KW-1185">Reference proteome</keyword>
<feature type="compositionally biased region" description="Polar residues" evidence="1">
    <location>
        <begin position="1"/>
        <end position="20"/>
    </location>
</feature>
<dbReference type="OrthoDB" id="10683108at2759"/>
<dbReference type="EnsemblFungi" id="PTTG_07858-t43_1">
    <property type="protein sequence ID" value="PTTG_07858-t43_1-p1"/>
    <property type="gene ID" value="PTTG_07858"/>
</dbReference>
<dbReference type="EMBL" id="ADAS02000139">
    <property type="protein sequence ID" value="OAV89119.1"/>
    <property type="molecule type" value="Genomic_DNA"/>
</dbReference>
<reference evidence="3 4" key="3">
    <citation type="journal article" date="2017" name="G3 (Bethesda)">
        <title>Comparative analysis highlights variable genome content of wheat rusts and divergence of the mating loci.</title>
        <authorList>
            <person name="Cuomo C.A."/>
            <person name="Bakkeren G."/>
            <person name="Khalil H.B."/>
            <person name="Panwar V."/>
            <person name="Joly D."/>
            <person name="Linning R."/>
            <person name="Sakthikumar S."/>
            <person name="Song X."/>
            <person name="Adiconis X."/>
            <person name="Fan L."/>
            <person name="Goldberg J.M."/>
            <person name="Levin J.Z."/>
            <person name="Young S."/>
            <person name="Zeng Q."/>
            <person name="Anikster Y."/>
            <person name="Bruce M."/>
            <person name="Wang M."/>
            <person name="Yin C."/>
            <person name="McCallum B."/>
            <person name="Szabo L.J."/>
            <person name="Hulbert S."/>
            <person name="Chen X."/>
            <person name="Fellers J.P."/>
        </authorList>
    </citation>
    <scope>NUCLEOTIDE SEQUENCE</scope>
    <source>
        <strain evidence="4">Isolate 1-1 / race 1 (BBBD)</strain>
        <strain evidence="3">isolate 1-1 / race 1 (BBBD)</strain>
    </source>
</reference>
<reference evidence="3" key="4">
    <citation type="submission" date="2025-05" db="UniProtKB">
        <authorList>
            <consortium name="EnsemblFungi"/>
        </authorList>
    </citation>
    <scope>IDENTIFICATION</scope>
    <source>
        <strain evidence="3">isolate 1-1 / race 1 (BBBD)</strain>
    </source>
</reference>
<feature type="compositionally biased region" description="Polar residues" evidence="1">
    <location>
        <begin position="60"/>
        <end position="72"/>
    </location>
</feature>
<gene>
    <name evidence="2" type="ORF">PTTG_07858</name>
</gene>
<dbReference type="VEuPathDB" id="FungiDB:PTTG_07858"/>
<dbReference type="AlphaFoldDB" id="A0A0C4F424"/>
<evidence type="ECO:0000256" key="1">
    <source>
        <dbReference type="SAM" id="MobiDB-lite"/>
    </source>
</evidence>
<dbReference type="Proteomes" id="UP000005240">
    <property type="component" value="Unassembled WGS sequence"/>
</dbReference>
<evidence type="ECO:0000313" key="3">
    <source>
        <dbReference type="EnsemblFungi" id="PTTG_07858-t43_1-p1"/>
    </source>
</evidence>
<evidence type="ECO:0000313" key="2">
    <source>
        <dbReference type="EMBL" id="OAV89119.1"/>
    </source>
</evidence>